<reference evidence="2 4" key="1">
    <citation type="journal article" date="2020" name="Stud. Mycol.">
        <title>101 Dothideomycetes genomes: a test case for predicting lifestyles and emergence of pathogens.</title>
        <authorList>
            <person name="Haridas S."/>
            <person name="Albert R."/>
            <person name="Binder M."/>
            <person name="Bloem J."/>
            <person name="Labutti K."/>
            <person name="Salamov A."/>
            <person name="Andreopoulos B."/>
            <person name="Baker S."/>
            <person name="Barry K."/>
            <person name="Bills G."/>
            <person name="Bluhm B."/>
            <person name="Cannon C."/>
            <person name="Castanera R."/>
            <person name="Culley D."/>
            <person name="Daum C."/>
            <person name="Ezra D."/>
            <person name="Gonzalez J."/>
            <person name="Henrissat B."/>
            <person name="Kuo A."/>
            <person name="Liang C."/>
            <person name="Lipzen A."/>
            <person name="Lutzoni F."/>
            <person name="Magnuson J."/>
            <person name="Mondo S."/>
            <person name="Nolan M."/>
            <person name="Ohm R."/>
            <person name="Pangilinan J."/>
            <person name="Park H.-J."/>
            <person name="Ramirez L."/>
            <person name="Alfaro M."/>
            <person name="Sun H."/>
            <person name="Tritt A."/>
            <person name="Yoshinaga Y."/>
            <person name="Zwiers L.-H."/>
            <person name="Turgeon B."/>
            <person name="Goodwin S."/>
            <person name="Spatafora J."/>
            <person name="Crous P."/>
            <person name="Grigoriev I."/>
        </authorList>
    </citation>
    <scope>NUCLEOTIDE SEQUENCE</scope>
    <source>
        <strain evidence="2 4">CBS 304.34</strain>
    </source>
</reference>
<dbReference type="GeneID" id="54455385"/>
<feature type="domain" description="Heterokaryon incompatibility" evidence="1">
    <location>
        <begin position="4"/>
        <end position="52"/>
    </location>
</feature>
<evidence type="ECO:0000313" key="4">
    <source>
        <dbReference type="RefSeq" id="XP_033578213.1"/>
    </source>
</evidence>
<evidence type="ECO:0000259" key="1">
    <source>
        <dbReference type="Pfam" id="PF06985"/>
    </source>
</evidence>
<reference evidence="4" key="2">
    <citation type="submission" date="2020-04" db="EMBL/GenBank/DDBJ databases">
        <authorList>
            <consortium name="NCBI Genome Project"/>
        </authorList>
    </citation>
    <scope>NUCLEOTIDE SEQUENCE</scope>
    <source>
        <strain evidence="4">CBS 304.34</strain>
    </source>
</reference>
<dbReference type="Proteomes" id="UP000504636">
    <property type="component" value="Unplaced"/>
</dbReference>
<keyword evidence="3" id="KW-1185">Reference proteome</keyword>
<dbReference type="Pfam" id="PF06985">
    <property type="entry name" value="HET"/>
    <property type="match status" value="1"/>
</dbReference>
<dbReference type="AlphaFoldDB" id="A0A6A6YRV4"/>
<dbReference type="RefSeq" id="XP_033578213.1">
    <property type="nucleotide sequence ID" value="XM_033714492.1"/>
</dbReference>
<proteinExistence type="predicted"/>
<gene>
    <name evidence="2 4" type="ORF">BDZ99DRAFT_349823</name>
</gene>
<dbReference type="PANTHER" id="PTHR33112">
    <property type="entry name" value="DOMAIN PROTEIN, PUTATIVE-RELATED"/>
    <property type="match status" value="1"/>
</dbReference>
<reference evidence="4" key="3">
    <citation type="submission" date="2025-04" db="UniProtKB">
        <authorList>
            <consortium name="RefSeq"/>
        </authorList>
    </citation>
    <scope>IDENTIFICATION</scope>
    <source>
        <strain evidence="4">CBS 304.34</strain>
    </source>
</reference>
<accession>A0A6A6YRV4</accession>
<protein>
    <recommendedName>
        <fullName evidence="1">Heterokaryon incompatibility domain-containing protein</fullName>
    </recommendedName>
</protein>
<name>A0A6A6YRV4_9PEZI</name>
<organism evidence="2">
    <name type="scientific">Mytilinidion resinicola</name>
    <dbReference type="NCBI Taxonomy" id="574789"/>
    <lineage>
        <taxon>Eukaryota</taxon>
        <taxon>Fungi</taxon>
        <taxon>Dikarya</taxon>
        <taxon>Ascomycota</taxon>
        <taxon>Pezizomycotina</taxon>
        <taxon>Dothideomycetes</taxon>
        <taxon>Pleosporomycetidae</taxon>
        <taxon>Mytilinidiales</taxon>
        <taxon>Mytilinidiaceae</taxon>
        <taxon>Mytilinidion</taxon>
    </lineage>
</organism>
<evidence type="ECO:0000313" key="2">
    <source>
        <dbReference type="EMBL" id="KAF2811249.1"/>
    </source>
</evidence>
<sequence>PIEELLQTALDAAQICKTLDIQYLWVDALCIVQDSSSDWFYKSCRACDVYSN</sequence>
<dbReference type="InterPro" id="IPR010730">
    <property type="entry name" value="HET"/>
</dbReference>
<feature type="non-terminal residue" evidence="2">
    <location>
        <position position="1"/>
    </location>
</feature>
<dbReference type="EMBL" id="MU003699">
    <property type="protein sequence ID" value="KAF2811249.1"/>
    <property type="molecule type" value="Genomic_DNA"/>
</dbReference>
<feature type="non-terminal residue" evidence="2">
    <location>
        <position position="52"/>
    </location>
</feature>
<evidence type="ECO:0000313" key="3">
    <source>
        <dbReference type="Proteomes" id="UP000504636"/>
    </source>
</evidence>
<dbReference type="PANTHER" id="PTHR33112:SF16">
    <property type="entry name" value="HETEROKARYON INCOMPATIBILITY DOMAIN-CONTAINING PROTEIN"/>
    <property type="match status" value="1"/>
</dbReference>